<gene>
    <name evidence="2" type="ORF">A5CPEGH6_19760</name>
</gene>
<accession>A0A4Y1X4S6</accession>
<organism evidence="2 3">
    <name type="scientific">Alistipes dispar</name>
    <dbReference type="NCBI Taxonomy" id="2585119"/>
    <lineage>
        <taxon>Bacteria</taxon>
        <taxon>Pseudomonadati</taxon>
        <taxon>Bacteroidota</taxon>
        <taxon>Bacteroidia</taxon>
        <taxon>Bacteroidales</taxon>
        <taxon>Rikenellaceae</taxon>
        <taxon>Alistipes</taxon>
    </lineage>
</organism>
<dbReference type="OrthoDB" id="9809147at2"/>
<dbReference type="Proteomes" id="UP000319374">
    <property type="component" value="Chromosome"/>
</dbReference>
<dbReference type="KEGG" id="ada:A5CPEGH6_19760"/>
<dbReference type="RefSeq" id="WP_141429522.1">
    <property type="nucleotide sequence ID" value="NZ_AP019736.1"/>
</dbReference>
<dbReference type="Pfam" id="PF02589">
    <property type="entry name" value="LUD_dom"/>
    <property type="match status" value="1"/>
</dbReference>
<dbReference type="AlphaFoldDB" id="A0A4Y1X4S6"/>
<feature type="domain" description="LUD" evidence="1">
    <location>
        <begin position="22"/>
        <end position="219"/>
    </location>
</feature>
<evidence type="ECO:0000313" key="2">
    <source>
        <dbReference type="EMBL" id="BBL07338.1"/>
    </source>
</evidence>
<dbReference type="EMBL" id="AP019736">
    <property type="protein sequence ID" value="BBL07338.1"/>
    <property type="molecule type" value="Genomic_DNA"/>
</dbReference>
<dbReference type="PANTHER" id="PTHR36179:SF2">
    <property type="entry name" value="LUD DOMAIN-CONTAINING PROTEIN"/>
    <property type="match status" value="1"/>
</dbReference>
<evidence type="ECO:0000313" key="3">
    <source>
        <dbReference type="Proteomes" id="UP000319374"/>
    </source>
</evidence>
<dbReference type="GeneID" id="98673960"/>
<name>A0A4Y1X4S6_9BACT</name>
<keyword evidence="3" id="KW-1185">Reference proteome</keyword>
<evidence type="ECO:0000259" key="1">
    <source>
        <dbReference type="Pfam" id="PF02589"/>
    </source>
</evidence>
<proteinExistence type="predicted"/>
<dbReference type="InterPro" id="IPR003741">
    <property type="entry name" value="LUD_dom"/>
</dbReference>
<sequence>MQTNQTTKTERNDTADQTARLARCAEALRRHGFEAVVTKDAQEAFERLRAAVEAEMPELVSFGDSMTMRDTGIVEWLRRDGRWRLLDGFDASMPRPERLEIRRQALLSDLFVTGINAVTEEGTLHWLDMVGNRIAPVAFGPRKVLLVAGRNKIVADRREAEERIRRIAAPQNIARHPGFRTPCAKTGVCMDCNSPDRICNTRMEMLRCHPAGRVLVVLIDEDRGL</sequence>
<protein>
    <recommendedName>
        <fullName evidence="1">LUD domain-containing protein</fullName>
    </recommendedName>
</protein>
<reference evidence="3" key="1">
    <citation type="submission" date="2019-06" db="EMBL/GenBank/DDBJ databases">
        <title>Alistipes onderdonkii subsp. vulgaris subsp. nov., Alistipes dispar sp. nov. and Alistipes communis sp. nov., isolated from human faeces, and creation of Alistipes onderdonkii subsp. onderdonkii subsp. nov.</title>
        <authorList>
            <person name="Sakamoto M."/>
            <person name="Ikeyama N."/>
            <person name="Ogata Y."/>
            <person name="Suda W."/>
            <person name="Iino T."/>
            <person name="Hattori M."/>
            <person name="Ohkuma M."/>
        </authorList>
    </citation>
    <scope>NUCLEOTIDE SEQUENCE [LARGE SCALE GENOMIC DNA]</scope>
    <source>
        <strain evidence="3">5CPEGH6</strain>
    </source>
</reference>
<dbReference type="PANTHER" id="PTHR36179">
    <property type="entry name" value="LUD_DOM DOMAIN-CONTAINING PROTEIN"/>
    <property type="match status" value="1"/>
</dbReference>